<gene>
    <name evidence="1" type="ORF">HUJ06_000590</name>
</gene>
<proteinExistence type="predicted"/>
<keyword evidence="2" id="KW-1185">Reference proteome</keyword>
<evidence type="ECO:0000313" key="2">
    <source>
        <dbReference type="Proteomes" id="UP000607653"/>
    </source>
</evidence>
<name>A0A822ZCX0_NELNU</name>
<sequence>MSINNSTFFPFLNICFPATLEFCDLSSPLSVFQIFNGNISRDLIGLDLHWIQSCPNPIQLFKT</sequence>
<dbReference type="AlphaFoldDB" id="A0A822ZCX0"/>
<dbReference type="Proteomes" id="UP000607653">
    <property type="component" value="Unassembled WGS sequence"/>
</dbReference>
<comment type="caution">
    <text evidence="1">The sequence shown here is derived from an EMBL/GenBank/DDBJ whole genome shotgun (WGS) entry which is preliminary data.</text>
</comment>
<evidence type="ECO:0000313" key="1">
    <source>
        <dbReference type="EMBL" id="DAD42360.1"/>
    </source>
</evidence>
<protein>
    <submittedName>
        <fullName evidence="1">Uncharacterized protein</fullName>
    </submittedName>
</protein>
<reference evidence="1 2" key="1">
    <citation type="journal article" date="2020" name="Mol. Biol. Evol.">
        <title>Distinct Expression and Methylation Patterns for Genes with Different Fates following a Single Whole-Genome Duplication in Flowering Plants.</title>
        <authorList>
            <person name="Shi T."/>
            <person name="Rahmani R.S."/>
            <person name="Gugger P.F."/>
            <person name="Wang M."/>
            <person name="Li H."/>
            <person name="Zhang Y."/>
            <person name="Li Z."/>
            <person name="Wang Q."/>
            <person name="Van de Peer Y."/>
            <person name="Marchal K."/>
            <person name="Chen J."/>
        </authorList>
    </citation>
    <scope>NUCLEOTIDE SEQUENCE [LARGE SCALE GENOMIC DNA]</scope>
    <source>
        <tissue evidence="1">Leaf</tissue>
    </source>
</reference>
<dbReference type="EMBL" id="DUZY01000006">
    <property type="protein sequence ID" value="DAD42360.1"/>
    <property type="molecule type" value="Genomic_DNA"/>
</dbReference>
<accession>A0A822ZCX0</accession>
<organism evidence="1 2">
    <name type="scientific">Nelumbo nucifera</name>
    <name type="common">Sacred lotus</name>
    <dbReference type="NCBI Taxonomy" id="4432"/>
    <lineage>
        <taxon>Eukaryota</taxon>
        <taxon>Viridiplantae</taxon>
        <taxon>Streptophyta</taxon>
        <taxon>Embryophyta</taxon>
        <taxon>Tracheophyta</taxon>
        <taxon>Spermatophyta</taxon>
        <taxon>Magnoliopsida</taxon>
        <taxon>Proteales</taxon>
        <taxon>Nelumbonaceae</taxon>
        <taxon>Nelumbo</taxon>
    </lineage>
</organism>